<organism evidence="11 12">
    <name type="scientific">Terribacillus halophilus</name>
    <dbReference type="NCBI Taxonomy" id="361279"/>
    <lineage>
        <taxon>Bacteria</taxon>
        <taxon>Bacillati</taxon>
        <taxon>Bacillota</taxon>
        <taxon>Bacilli</taxon>
        <taxon>Bacillales</taxon>
        <taxon>Bacillaceae</taxon>
        <taxon>Terribacillus</taxon>
    </lineage>
</organism>
<dbReference type="PANTHER" id="PTHR32507:SF7">
    <property type="entry name" value="K(+)_H(+) ANTIPORTER NHAP2"/>
    <property type="match status" value="1"/>
</dbReference>
<feature type="transmembrane region" description="Helical" evidence="9">
    <location>
        <begin position="62"/>
        <end position="81"/>
    </location>
</feature>
<feature type="transmembrane region" description="Helical" evidence="9">
    <location>
        <begin position="191"/>
        <end position="214"/>
    </location>
</feature>
<feature type="transmembrane region" description="Helical" evidence="9">
    <location>
        <begin position="275"/>
        <end position="293"/>
    </location>
</feature>
<evidence type="ECO:0000313" key="12">
    <source>
        <dbReference type="Proteomes" id="UP000198666"/>
    </source>
</evidence>
<feature type="transmembrane region" description="Helical" evidence="9">
    <location>
        <begin position="305"/>
        <end position="325"/>
    </location>
</feature>
<dbReference type="OrthoDB" id="9810759at2"/>
<dbReference type="Proteomes" id="UP000198666">
    <property type="component" value="Unassembled WGS sequence"/>
</dbReference>
<name>A0A1G6S8G2_9BACI</name>
<dbReference type="InterPro" id="IPR036721">
    <property type="entry name" value="RCK_C_sf"/>
</dbReference>
<proteinExistence type="predicted"/>
<evidence type="ECO:0000313" key="11">
    <source>
        <dbReference type="EMBL" id="SDD12951.1"/>
    </source>
</evidence>
<keyword evidence="5 9" id="KW-0812">Transmembrane</keyword>
<accession>A0A1G6S8G2</accession>
<feature type="domain" description="RCK C-terminal" evidence="10">
    <location>
        <begin position="406"/>
        <end position="487"/>
    </location>
</feature>
<feature type="transmembrane region" description="Helical" evidence="9">
    <location>
        <begin position="337"/>
        <end position="360"/>
    </location>
</feature>
<keyword evidence="6 9" id="KW-1133">Transmembrane helix</keyword>
<evidence type="ECO:0000256" key="6">
    <source>
        <dbReference type="ARBA" id="ARBA00022989"/>
    </source>
</evidence>
<feature type="transmembrane region" description="Helical" evidence="9">
    <location>
        <begin position="226"/>
        <end position="254"/>
    </location>
</feature>
<dbReference type="InterPro" id="IPR006037">
    <property type="entry name" value="RCK_C"/>
</dbReference>
<evidence type="ECO:0000256" key="1">
    <source>
        <dbReference type="ARBA" id="ARBA00004651"/>
    </source>
</evidence>
<keyword evidence="4" id="KW-1003">Cell membrane</keyword>
<dbReference type="Gene3D" id="1.20.1530.20">
    <property type="match status" value="1"/>
</dbReference>
<dbReference type="GO" id="GO:1902600">
    <property type="term" value="P:proton transmembrane transport"/>
    <property type="evidence" value="ECO:0007669"/>
    <property type="project" value="InterPro"/>
</dbReference>
<keyword evidence="8 9" id="KW-0472">Membrane</keyword>
<dbReference type="GO" id="GO:0008324">
    <property type="term" value="F:monoatomic cation transmembrane transporter activity"/>
    <property type="evidence" value="ECO:0007669"/>
    <property type="project" value="InterPro"/>
</dbReference>
<dbReference type="GO" id="GO:0005886">
    <property type="term" value="C:plasma membrane"/>
    <property type="evidence" value="ECO:0007669"/>
    <property type="project" value="UniProtKB-SubCell"/>
</dbReference>
<dbReference type="GO" id="GO:0006813">
    <property type="term" value="P:potassium ion transport"/>
    <property type="evidence" value="ECO:0007669"/>
    <property type="project" value="InterPro"/>
</dbReference>
<evidence type="ECO:0000256" key="3">
    <source>
        <dbReference type="ARBA" id="ARBA00022449"/>
    </source>
</evidence>
<evidence type="ECO:0000256" key="4">
    <source>
        <dbReference type="ARBA" id="ARBA00022475"/>
    </source>
</evidence>
<dbReference type="EMBL" id="FMZB01000007">
    <property type="protein sequence ID" value="SDD12951.1"/>
    <property type="molecule type" value="Genomic_DNA"/>
</dbReference>
<dbReference type="NCBIfam" id="NF003716">
    <property type="entry name" value="PRK05326.1-3"/>
    <property type="match status" value="1"/>
</dbReference>
<keyword evidence="2" id="KW-0813">Transport</keyword>
<dbReference type="NCBIfam" id="NF003715">
    <property type="entry name" value="PRK05326.1-2"/>
    <property type="match status" value="1"/>
</dbReference>
<reference evidence="12" key="1">
    <citation type="submission" date="2016-10" db="EMBL/GenBank/DDBJ databases">
        <authorList>
            <person name="Varghese N."/>
            <person name="Submissions S."/>
        </authorList>
    </citation>
    <scope>NUCLEOTIDE SEQUENCE [LARGE SCALE GENOMIC DNA]</scope>
    <source>
        <strain evidence="12">DSM 21620</strain>
    </source>
</reference>
<dbReference type="AlphaFoldDB" id="A0A1G6S8G2"/>
<dbReference type="RefSeq" id="WP_093727634.1">
    <property type="nucleotide sequence ID" value="NZ_FMZB01000007.1"/>
</dbReference>
<evidence type="ECO:0000256" key="7">
    <source>
        <dbReference type="ARBA" id="ARBA00023065"/>
    </source>
</evidence>
<evidence type="ECO:0000256" key="8">
    <source>
        <dbReference type="ARBA" id="ARBA00023136"/>
    </source>
</evidence>
<evidence type="ECO:0000256" key="2">
    <source>
        <dbReference type="ARBA" id="ARBA00022448"/>
    </source>
</evidence>
<evidence type="ECO:0000256" key="5">
    <source>
        <dbReference type="ARBA" id="ARBA00022692"/>
    </source>
</evidence>
<keyword evidence="7" id="KW-0406">Ion transport</keyword>
<dbReference type="Pfam" id="PF02080">
    <property type="entry name" value="TrkA_C"/>
    <property type="match status" value="1"/>
</dbReference>
<feature type="transmembrane region" description="Helical" evidence="9">
    <location>
        <begin position="366"/>
        <end position="389"/>
    </location>
</feature>
<protein>
    <submittedName>
        <fullName evidence="11">Cell volume regulation protein A</fullName>
    </submittedName>
</protein>
<dbReference type="STRING" id="361279.SAMN05421663_10710"/>
<evidence type="ECO:0000259" key="10">
    <source>
        <dbReference type="PROSITE" id="PS51202"/>
    </source>
</evidence>
<feature type="transmembrane region" description="Helical" evidence="9">
    <location>
        <begin position="122"/>
        <end position="142"/>
    </location>
</feature>
<dbReference type="PROSITE" id="PS51202">
    <property type="entry name" value="RCK_C"/>
    <property type="match status" value="1"/>
</dbReference>
<keyword evidence="3" id="KW-0050">Antiport</keyword>
<keyword evidence="12" id="KW-1185">Reference proteome</keyword>
<dbReference type="SUPFAM" id="SSF116726">
    <property type="entry name" value="TrkA C-terminal domain-like"/>
    <property type="match status" value="1"/>
</dbReference>
<dbReference type="PANTHER" id="PTHR32507">
    <property type="entry name" value="NA(+)/H(+) ANTIPORTER 1"/>
    <property type="match status" value="1"/>
</dbReference>
<sequence length="493" mass="53669">MHDYMVTNQFIFLFALLLIVSVVVTKFSTRLGVPALVLFIAVGMIVGSDGFGLVYFDNVHLAEAVGIFALIVILFEGGLHANWHSMKPALAPAITMATIGVLLTAAIVAVAAHYIFDLTWLESVLIGSIVGSTDAAAVFSVLKGQNVKEKLAATLEAESGTNDPMAMFLTITCIELISGQGSSVVSMIGSFIWEMGAGAAMGLLIGFIAVTAINRINLDTSGLYPLFALAFALVSYGLTSVIHASGLLAVYVSALYIGNAEITYRRSIIRFNEGFGWLMQICMFVLLGLFVFPKELFTPSLMIKGFLLSLVLIFLARPLATFLTLIRFKYTAKEKLFISWAGLKGAVPIVLALFPLIASIENSQLIFNAVFFVVLLSTVLQGSTVTTLATKLKLVEPPTTNEIETLELISMGRNNLEMVEYKPTELNEISGKRLEDLEFPDTTLINAILRSGEIISPNGQTVIKAGDTLYIMVSMQYKKQLAKYLRRNKLTQK</sequence>
<dbReference type="GO" id="GO:0015297">
    <property type="term" value="F:antiporter activity"/>
    <property type="evidence" value="ECO:0007669"/>
    <property type="project" value="UniProtKB-KW"/>
</dbReference>
<feature type="transmembrane region" description="Helical" evidence="9">
    <location>
        <begin position="6"/>
        <end position="24"/>
    </location>
</feature>
<dbReference type="InterPro" id="IPR038770">
    <property type="entry name" value="Na+/solute_symporter_sf"/>
</dbReference>
<dbReference type="Gene3D" id="3.30.70.1450">
    <property type="entry name" value="Regulator of K+ conductance, C-terminal domain"/>
    <property type="match status" value="1"/>
</dbReference>
<feature type="transmembrane region" description="Helical" evidence="9">
    <location>
        <begin position="93"/>
        <end position="116"/>
    </location>
</feature>
<dbReference type="InterPro" id="IPR006153">
    <property type="entry name" value="Cation/H_exchanger_TM"/>
</dbReference>
<comment type="subcellular location">
    <subcellularLocation>
        <location evidence="1">Cell membrane</location>
        <topology evidence="1">Multi-pass membrane protein</topology>
    </subcellularLocation>
</comment>
<gene>
    <name evidence="11" type="ORF">SAMN05421663_10710</name>
</gene>
<evidence type="ECO:0000256" key="9">
    <source>
        <dbReference type="SAM" id="Phobius"/>
    </source>
</evidence>
<dbReference type="Pfam" id="PF00999">
    <property type="entry name" value="Na_H_Exchanger"/>
    <property type="match status" value="1"/>
</dbReference>
<feature type="transmembrane region" description="Helical" evidence="9">
    <location>
        <begin position="36"/>
        <end position="56"/>
    </location>
</feature>